<accession>A0A5C8CBR0</accession>
<organism evidence="2 3">
    <name type="scientific">Brachyspira aalborgi</name>
    <dbReference type="NCBI Taxonomy" id="29522"/>
    <lineage>
        <taxon>Bacteria</taxon>
        <taxon>Pseudomonadati</taxon>
        <taxon>Spirochaetota</taxon>
        <taxon>Spirochaetia</taxon>
        <taxon>Brachyspirales</taxon>
        <taxon>Brachyspiraceae</taxon>
        <taxon>Brachyspira</taxon>
    </lineage>
</organism>
<name>A0A5C8CBR0_9SPIR</name>
<feature type="region of interest" description="Disordered" evidence="1">
    <location>
        <begin position="208"/>
        <end position="234"/>
    </location>
</feature>
<evidence type="ECO:0000313" key="3">
    <source>
        <dbReference type="Proteomes" id="UP000325116"/>
    </source>
</evidence>
<dbReference type="AlphaFoldDB" id="A0A5C8CBR0"/>
<dbReference type="EMBL" id="SAXT01000006">
    <property type="protein sequence ID" value="TXJ11075.1"/>
    <property type="molecule type" value="Genomic_DNA"/>
</dbReference>
<dbReference type="RefSeq" id="WP_147758964.1">
    <property type="nucleotide sequence ID" value="NZ_SAXT01000006.1"/>
</dbReference>
<protein>
    <submittedName>
        <fullName evidence="2">Uncharacterized protein</fullName>
    </submittedName>
</protein>
<dbReference type="Proteomes" id="UP000325116">
    <property type="component" value="Unassembled WGS sequence"/>
</dbReference>
<evidence type="ECO:0000256" key="1">
    <source>
        <dbReference type="SAM" id="MobiDB-lite"/>
    </source>
</evidence>
<comment type="caution">
    <text evidence="2">The sequence shown here is derived from an EMBL/GenBank/DDBJ whole genome shotgun (WGS) entry which is preliminary data.</text>
</comment>
<gene>
    <name evidence="2" type="ORF">EPJ80_10625</name>
</gene>
<proteinExistence type="predicted"/>
<evidence type="ECO:0000313" key="2">
    <source>
        <dbReference type="EMBL" id="TXJ11075.1"/>
    </source>
</evidence>
<reference evidence="2 3" key="1">
    <citation type="journal article" date="1992" name="Lakartidningen">
        <title>[Penicillin V and not amoxicillin is the first choice preparation in acute otitis].</title>
        <authorList>
            <person name="Kamme C."/>
            <person name="Lundgren K."/>
            <person name="Prellner K."/>
        </authorList>
    </citation>
    <scope>NUCLEOTIDE SEQUENCE [LARGE SCALE GENOMIC DNA]</scope>
    <source>
        <strain evidence="2 3">W1</strain>
    </source>
</reference>
<sequence length="234" mass="27079">MIFNNDITIYLKDKIDEKAFGNILVGEGLTKISIEIQNSGKSNIYHLFKFGDKVDLTNITYYYNMIGLDTENSCIYITKIFSFKEVSKSTLGKPAAALANSYMFNNAITKSNNVIKDILNNVIKDIKDISEEKDFIESAKEILFKEKILDEVYDKSKEYKKNIEKYEANTDDIIEKIEEKEKTEPYNLFIIKHFIKYVIDKYKEENISSEDNSANENNEDNKNITTNPFITNGE</sequence>